<evidence type="ECO:0000259" key="2">
    <source>
        <dbReference type="Pfam" id="PF13229"/>
    </source>
</evidence>
<dbReference type="GeneID" id="5001355"/>
<reference evidence="3 4" key="1">
    <citation type="journal article" date="2007" name="Proc. Natl. Acad. Sci. U.S.A.">
        <title>The tiny eukaryote Ostreococcus provides genomic insights into the paradox of plankton speciation.</title>
        <authorList>
            <person name="Palenik B."/>
            <person name="Grimwood J."/>
            <person name="Aerts A."/>
            <person name="Rouze P."/>
            <person name="Salamov A."/>
            <person name="Putnam N."/>
            <person name="Dupont C."/>
            <person name="Jorgensen R."/>
            <person name="Derelle E."/>
            <person name="Rombauts S."/>
            <person name="Zhou K."/>
            <person name="Otillar R."/>
            <person name="Merchant S.S."/>
            <person name="Podell S."/>
            <person name="Gaasterland T."/>
            <person name="Napoli C."/>
            <person name="Gendler K."/>
            <person name="Manuell A."/>
            <person name="Tai V."/>
            <person name="Vallon O."/>
            <person name="Piganeau G."/>
            <person name="Jancek S."/>
            <person name="Heijde M."/>
            <person name="Jabbari K."/>
            <person name="Bowler C."/>
            <person name="Lohr M."/>
            <person name="Robbens S."/>
            <person name="Werner G."/>
            <person name="Dubchak I."/>
            <person name="Pazour G.J."/>
            <person name="Ren Q."/>
            <person name="Paulsen I."/>
            <person name="Delwiche C."/>
            <person name="Schmutz J."/>
            <person name="Rokhsar D."/>
            <person name="Van de Peer Y."/>
            <person name="Moreau H."/>
            <person name="Grigoriev I.V."/>
        </authorList>
    </citation>
    <scope>NUCLEOTIDE SEQUENCE [LARGE SCALE GENOMIC DNA]</scope>
    <source>
        <strain evidence="3 4">CCE9901</strain>
    </source>
</reference>
<accession>A4RWC7</accession>
<dbReference type="InterPro" id="IPR006626">
    <property type="entry name" value="PbH1"/>
</dbReference>
<keyword evidence="1" id="KW-0677">Repeat</keyword>
<sequence>MKCGDFALAQALYGEALDAAREEDAHLRAVVFCNRALAFHKMNEYDAALCDAKCAEELAPTWSKPKHRLAEACLRLGSYTLAVTYARLGEKLQFEEGDFSKSFRDVLDEIAICAAEDGSVAGFDGKLIYVRSAGEDAWLGREAPLNAAFDELEGEVADPMFGGGSAKDANSMKPVHARSLPEAISKANDGDRILLLRGVHNGLGTVVEIDKRVLIRGEGALRDTTCDCRNNAALFRIKRPCVIQNLDIDFTGFSEAIRIKGDSRVNALIENCVIRSSGGDCVAVGGKSAPTFRNCSITGKLSGVRSYAQATPTFIDCNITRSGLQGVLAMKESRVIMHGCAVQNNEEDGVVVMEQSNVVMSKCVVQDNKGPGVDVSNTAKVVVNDCDIDANVGGLWLWDHSCAHVAASSVNGGKSHAVLVDVNARANCRRTKIIGVVHASETGARGVRGEGTVVETLETPTSLPQEAKGAFKHDPCGFSRKQ</sequence>
<dbReference type="PANTHER" id="PTHR22990">
    <property type="entry name" value="F-BOX ONLY PROTEIN"/>
    <property type="match status" value="1"/>
</dbReference>
<dbReference type="EMBL" id="CP000584">
    <property type="protein sequence ID" value="ABO95598.1"/>
    <property type="molecule type" value="Genomic_DNA"/>
</dbReference>
<dbReference type="SMART" id="SM00710">
    <property type="entry name" value="PbH1"/>
    <property type="match status" value="6"/>
</dbReference>
<keyword evidence="4" id="KW-1185">Reference proteome</keyword>
<gene>
    <name evidence="3" type="ORF">OSTLU_15121</name>
</gene>
<dbReference type="Gene3D" id="1.25.40.10">
    <property type="entry name" value="Tetratricopeptide repeat domain"/>
    <property type="match status" value="1"/>
</dbReference>
<dbReference type="InterPro" id="IPR051550">
    <property type="entry name" value="SCF-Subunits/Alg-Epimerases"/>
</dbReference>
<dbReference type="SUPFAM" id="SSF51126">
    <property type="entry name" value="Pectin lyase-like"/>
    <property type="match status" value="1"/>
</dbReference>
<dbReference type="Gramene" id="ABO95598">
    <property type="protein sequence ID" value="ABO95598"/>
    <property type="gene ID" value="OSTLU_15121"/>
</dbReference>
<proteinExistence type="predicted"/>
<dbReference type="Pfam" id="PF13229">
    <property type="entry name" value="Beta_helix"/>
    <property type="match status" value="1"/>
</dbReference>
<dbReference type="OMA" id="VMSKCVV"/>
<protein>
    <recommendedName>
        <fullName evidence="2">Right handed beta helix domain-containing protein</fullName>
    </recommendedName>
</protein>
<dbReference type="InterPro" id="IPR012334">
    <property type="entry name" value="Pectin_lyas_fold"/>
</dbReference>
<dbReference type="PANTHER" id="PTHR22990:SF15">
    <property type="entry name" value="F-BOX ONLY PROTEIN 10"/>
    <property type="match status" value="1"/>
</dbReference>
<feature type="domain" description="Right handed beta helix" evidence="2">
    <location>
        <begin position="256"/>
        <end position="406"/>
    </location>
</feature>
<evidence type="ECO:0000256" key="1">
    <source>
        <dbReference type="ARBA" id="ARBA00022737"/>
    </source>
</evidence>
<dbReference type="OrthoDB" id="626167at2759"/>
<evidence type="ECO:0000313" key="3">
    <source>
        <dbReference type="EMBL" id="ABO95598.1"/>
    </source>
</evidence>
<dbReference type="InterPro" id="IPR039448">
    <property type="entry name" value="Beta_helix"/>
</dbReference>
<dbReference type="KEGG" id="olu:OSTLU_15121"/>
<dbReference type="HOGENOM" id="CLU_566717_0_0_1"/>
<dbReference type="AlphaFoldDB" id="A4RWC7"/>
<name>A4RWC7_OSTLU</name>
<evidence type="ECO:0000313" key="4">
    <source>
        <dbReference type="Proteomes" id="UP000001568"/>
    </source>
</evidence>
<dbReference type="Gene3D" id="2.160.20.10">
    <property type="entry name" value="Single-stranded right-handed beta-helix, Pectin lyase-like"/>
    <property type="match status" value="1"/>
</dbReference>
<dbReference type="STRING" id="436017.A4RWC7"/>
<organism evidence="3 4">
    <name type="scientific">Ostreococcus lucimarinus (strain CCE9901)</name>
    <dbReference type="NCBI Taxonomy" id="436017"/>
    <lineage>
        <taxon>Eukaryota</taxon>
        <taxon>Viridiplantae</taxon>
        <taxon>Chlorophyta</taxon>
        <taxon>Mamiellophyceae</taxon>
        <taxon>Mamiellales</taxon>
        <taxon>Bathycoccaceae</taxon>
        <taxon>Ostreococcus</taxon>
    </lineage>
</organism>
<dbReference type="eggNOG" id="ENOG502RRFX">
    <property type="taxonomic scope" value="Eukaryota"/>
</dbReference>
<dbReference type="Proteomes" id="UP000001568">
    <property type="component" value="Chromosome 4"/>
</dbReference>
<dbReference type="SUPFAM" id="SSF48452">
    <property type="entry name" value="TPR-like"/>
    <property type="match status" value="1"/>
</dbReference>
<dbReference type="InterPro" id="IPR011050">
    <property type="entry name" value="Pectin_lyase_fold/virulence"/>
</dbReference>
<dbReference type="RefSeq" id="XP_001417305.1">
    <property type="nucleotide sequence ID" value="XM_001417268.1"/>
</dbReference>
<dbReference type="InterPro" id="IPR011990">
    <property type="entry name" value="TPR-like_helical_dom_sf"/>
</dbReference>